<evidence type="ECO:0000313" key="11">
    <source>
        <dbReference type="Proteomes" id="UP001642483"/>
    </source>
</evidence>
<protein>
    <submittedName>
        <fullName evidence="10">Uncharacterized protein</fullName>
    </submittedName>
</protein>
<keyword evidence="5" id="KW-0406">Ion transport</keyword>
<evidence type="ECO:0000256" key="5">
    <source>
        <dbReference type="ARBA" id="ARBA00023065"/>
    </source>
</evidence>
<name>A0ABP0GTP2_CLALP</name>
<evidence type="ECO:0000256" key="1">
    <source>
        <dbReference type="ARBA" id="ARBA00004141"/>
    </source>
</evidence>
<evidence type="ECO:0000256" key="8">
    <source>
        <dbReference type="ARBA" id="ARBA00023303"/>
    </source>
</evidence>
<dbReference type="Proteomes" id="UP001642483">
    <property type="component" value="Unassembled WGS sequence"/>
</dbReference>
<keyword evidence="4 9" id="KW-1133">Transmembrane helix</keyword>
<gene>
    <name evidence="10" type="ORF">CVLEPA_LOCUS28379</name>
</gene>
<proteinExistence type="predicted"/>
<evidence type="ECO:0000256" key="2">
    <source>
        <dbReference type="ARBA" id="ARBA00022448"/>
    </source>
</evidence>
<keyword evidence="7" id="KW-0325">Glycoprotein</keyword>
<reference evidence="10 11" key="1">
    <citation type="submission" date="2024-02" db="EMBL/GenBank/DDBJ databases">
        <authorList>
            <person name="Daric V."/>
            <person name="Darras S."/>
        </authorList>
    </citation>
    <scope>NUCLEOTIDE SEQUENCE [LARGE SCALE GENOMIC DNA]</scope>
</reference>
<dbReference type="PANTHER" id="PTHR10258">
    <property type="entry name" value="CALCIUM-ACTIVATED POTASSIUM CHANNEL SUBUNIT BETA"/>
    <property type="match status" value="1"/>
</dbReference>
<comment type="caution">
    <text evidence="10">The sequence shown here is derived from an EMBL/GenBank/DDBJ whole genome shotgun (WGS) entry which is preliminary data.</text>
</comment>
<keyword evidence="2" id="KW-0813">Transport</keyword>
<keyword evidence="11" id="KW-1185">Reference proteome</keyword>
<dbReference type="EMBL" id="CAWYQH010000141">
    <property type="protein sequence ID" value="CAK8695090.1"/>
    <property type="molecule type" value="Genomic_DNA"/>
</dbReference>
<evidence type="ECO:0000313" key="10">
    <source>
        <dbReference type="EMBL" id="CAK8695090.1"/>
    </source>
</evidence>
<feature type="transmembrane region" description="Helical" evidence="9">
    <location>
        <begin position="214"/>
        <end position="235"/>
    </location>
</feature>
<sequence>MEKRFSRSELRAIQLGLAIIVVSFFILALTVNTLVMPAVKSLRLTQTKCTIYSEKVRMKPRKSLSLWSILDENTSDNENIHEEIEDCVQVTVKYHIMLVNYDNPSFNKVDQRFIVKKENLLHKEENSKPPKNNALVSFVEKAILYLTDLDMFFRNEPCYPRSTYVRALDATTHGYEYNGRDHLKQTFKCFYDPHNPNIIIATRTFSYKSIFHGIFWPFLLLLLGVAIVSIVYYCIAKMKNDLRPSQGIVEKNNPARHNAIQYTERRKTQTRIQWNEKSLV</sequence>
<evidence type="ECO:0000256" key="3">
    <source>
        <dbReference type="ARBA" id="ARBA00022692"/>
    </source>
</evidence>
<evidence type="ECO:0000256" key="7">
    <source>
        <dbReference type="ARBA" id="ARBA00023180"/>
    </source>
</evidence>
<evidence type="ECO:0000256" key="4">
    <source>
        <dbReference type="ARBA" id="ARBA00022989"/>
    </source>
</evidence>
<dbReference type="InterPro" id="IPR003930">
    <property type="entry name" value="K_chnl_Ca-activ_BK_bsu"/>
</dbReference>
<keyword evidence="6 9" id="KW-0472">Membrane</keyword>
<keyword evidence="3 9" id="KW-0812">Transmembrane</keyword>
<evidence type="ECO:0000256" key="9">
    <source>
        <dbReference type="SAM" id="Phobius"/>
    </source>
</evidence>
<organism evidence="10 11">
    <name type="scientific">Clavelina lepadiformis</name>
    <name type="common">Light-bulb sea squirt</name>
    <name type="synonym">Ascidia lepadiformis</name>
    <dbReference type="NCBI Taxonomy" id="159417"/>
    <lineage>
        <taxon>Eukaryota</taxon>
        <taxon>Metazoa</taxon>
        <taxon>Chordata</taxon>
        <taxon>Tunicata</taxon>
        <taxon>Ascidiacea</taxon>
        <taxon>Aplousobranchia</taxon>
        <taxon>Clavelinidae</taxon>
        <taxon>Clavelina</taxon>
    </lineage>
</organism>
<dbReference type="Pfam" id="PF03185">
    <property type="entry name" value="CaKB"/>
    <property type="match status" value="1"/>
</dbReference>
<feature type="transmembrane region" description="Helical" evidence="9">
    <location>
        <begin position="12"/>
        <end position="39"/>
    </location>
</feature>
<dbReference type="PANTHER" id="PTHR10258:SF8">
    <property type="entry name" value="CALCIUM-ACTIVATED POTASSIUM CHANNEL BK ALPHA SUBUNIT DOMAIN-CONTAINING PROTEIN"/>
    <property type="match status" value="1"/>
</dbReference>
<keyword evidence="8" id="KW-0407">Ion channel</keyword>
<evidence type="ECO:0000256" key="6">
    <source>
        <dbReference type="ARBA" id="ARBA00023136"/>
    </source>
</evidence>
<accession>A0ABP0GTP2</accession>
<comment type="subcellular location">
    <subcellularLocation>
        <location evidence="1">Membrane</location>
        <topology evidence="1">Multi-pass membrane protein</topology>
    </subcellularLocation>
</comment>